<dbReference type="EMBL" id="CM007383">
    <property type="protein sequence ID" value="ONK75431.1"/>
    <property type="molecule type" value="Genomic_DNA"/>
</dbReference>
<keyword evidence="2" id="KW-1185">Reference proteome</keyword>
<sequence>MRRWVVAALERDEWENSEAGPQHSGCYDVPPEPFRRLLLRKDHLGVMMKRSPALFDNLSQALLMAPFFALIEVFNAMTTEWGIWATLEKSSSRLSLDHALNVGVTEEAVGHSFPYLMRNALWQSLVGRRLLTRSQTLGRSVSLLGL</sequence>
<dbReference type="Proteomes" id="UP000243459">
    <property type="component" value="Chromosome 3"/>
</dbReference>
<evidence type="ECO:0000313" key="2">
    <source>
        <dbReference type="Proteomes" id="UP000243459"/>
    </source>
</evidence>
<gene>
    <name evidence="1" type="ORF">A4U43_C03F16770</name>
</gene>
<dbReference type="Gramene" id="ONK75431">
    <property type="protein sequence ID" value="ONK75431"/>
    <property type="gene ID" value="A4U43_C03F16770"/>
</dbReference>
<protein>
    <submittedName>
        <fullName evidence="1">Uncharacterized protein</fullName>
    </submittedName>
</protein>
<accession>A0A5P1FFM1</accession>
<reference evidence="2" key="1">
    <citation type="journal article" date="2017" name="Nat. Commun.">
        <title>The asparagus genome sheds light on the origin and evolution of a young Y chromosome.</title>
        <authorList>
            <person name="Harkess A."/>
            <person name="Zhou J."/>
            <person name="Xu C."/>
            <person name="Bowers J.E."/>
            <person name="Van der Hulst R."/>
            <person name="Ayyampalayam S."/>
            <person name="Mercati F."/>
            <person name="Riccardi P."/>
            <person name="McKain M.R."/>
            <person name="Kakrana A."/>
            <person name="Tang H."/>
            <person name="Ray J."/>
            <person name="Groenendijk J."/>
            <person name="Arikit S."/>
            <person name="Mathioni S.M."/>
            <person name="Nakano M."/>
            <person name="Shan H."/>
            <person name="Telgmann-Rauber A."/>
            <person name="Kanno A."/>
            <person name="Yue Z."/>
            <person name="Chen H."/>
            <person name="Li W."/>
            <person name="Chen Y."/>
            <person name="Xu X."/>
            <person name="Zhang Y."/>
            <person name="Luo S."/>
            <person name="Chen H."/>
            <person name="Gao J."/>
            <person name="Mao Z."/>
            <person name="Pires J.C."/>
            <person name="Luo M."/>
            <person name="Kudrna D."/>
            <person name="Wing R.A."/>
            <person name="Meyers B.C."/>
            <person name="Yi K."/>
            <person name="Kong H."/>
            <person name="Lavrijsen P."/>
            <person name="Sunseri F."/>
            <person name="Falavigna A."/>
            <person name="Ye Y."/>
            <person name="Leebens-Mack J.H."/>
            <person name="Chen G."/>
        </authorList>
    </citation>
    <scope>NUCLEOTIDE SEQUENCE [LARGE SCALE GENOMIC DNA]</scope>
    <source>
        <strain evidence="2">cv. DH0086</strain>
    </source>
</reference>
<organism evidence="1 2">
    <name type="scientific">Asparagus officinalis</name>
    <name type="common">Garden asparagus</name>
    <dbReference type="NCBI Taxonomy" id="4686"/>
    <lineage>
        <taxon>Eukaryota</taxon>
        <taxon>Viridiplantae</taxon>
        <taxon>Streptophyta</taxon>
        <taxon>Embryophyta</taxon>
        <taxon>Tracheophyta</taxon>
        <taxon>Spermatophyta</taxon>
        <taxon>Magnoliopsida</taxon>
        <taxon>Liliopsida</taxon>
        <taxon>Asparagales</taxon>
        <taxon>Asparagaceae</taxon>
        <taxon>Asparagoideae</taxon>
        <taxon>Asparagus</taxon>
    </lineage>
</organism>
<proteinExistence type="predicted"/>
<dbReference type="AlphaFoldDB" id="A0A5P1FFM1"/>
<evidence type="ECO:0000313" key="1">
    <source>
        <dbReference type="EMBL" id="ONK75431.1"/>
    </source>
</evidence>
<name>A0A5P1FFM1_ASPOF</name>